<dbReference type="Proteomes" id="UP000002255">
    <property type="component" value="Chromosome"/>
</dbReference>
<reference evidence="3" key="1">
    <citation type="submission" date="2009-11" db="EMBL/GenBank/DDBJ databases">
        <title>The complete chromosome of Xylanimonas cellulosilytica DSM 15894.</title>
        <authorList>
            <consortium name="US DOE Joint Genome Institute (JGI-PGF)"/>
            <person name="Lucas S."/>
            <person name="Copeland A."/>
            <person name="Lapidus A."/>
            <person name="Glavina del Rio T."/>
            <person name="Dalin E."/>
            <person name="Tice H."/>
            <person name="Bruce D."/>
            <person name="Goodwin L."/>
            <person name="Pitluck S."/>
            <person name="Kyrpides N."/>
            <person name="Mavromatis K."/>
            <person name="Ivanova N."/>
            <person name="Mikhailova N."/>
            <person name="Foster B."/>
            <person name="Clum A."/>
            <person name="Brettin T."/>
            <person name="Detter J.C."/>
            <person name="Han C."/>
            <person name="Larimer F."/>
            <person name="Land M."/>
            <person name="Hauser L."/>
            <person name="Markowitz V."/>
            <person name="Cheng J.F."/>
            <person name="Hugenholtz P."/>
            <person name="Woyke T."/>
            <person name="Wu D."/>
            <person name="Gehrich-Schroeter G."/>
            <person name="Schneider S."/>
            <person name="Pukall S.R."/>
            <person name="Klenk H.P."/>
            <person name="Eisen J.A."/>
        </authorList>
    </citation>
    <scope>NUCLEOTIDE SEQUENCE [LARGE SCALE GENOMIC DNA]</scope>
    <source>
        <strain evidence="3">DSM 15894 / CECT 5975 / LMG 20990 / XIL07</strain>
    </source>
</reference>
<evidence type="ECO:0000313" key="3">
    <source>
        <dbReference type="Proteomes" id="UP000002255"/>
    </source>
</evidence>
<evidence type="ECO:0000313" key="2">
    <source>
        <dbReference type="EMBL" id="ACZ30801.1"/>
    </source>
</evidence>
<dbReference type="RefSeq" id="WP_012878543.1">
    <property type="nucleotide sequence ID" value="NC_013530.1"/>
</dbReference>
<dbReference type="EMBL" id="CP001821">
    <property type="protein sequence ID" value="ACZ30801.1"/>
    <property type="molecule type" value="Genomic_DNA"/>
</dbReference>
<dbReference type="HOGENOM" id="CLU_2179110_0_0_11"/>
<organism evidence="2 3">
    <name type="scientific">Xylanimonas cellulosilytica (strain DSM 15894 / JCM 12276 / CECT 5975 / KCTC 9989 / LMG 20990 / NBRC 107835 / XIL07)</name>
    <dbReference type="NCBI Taxonomy" id="446471"/>
    <lineage>
        <taxon>Bacteria</taxon>
        <taxon>Bacillati</taxon>
        <taxon>Actinomycetota</taxon>
        <taxon>Actinomycetes</taxon>
        <taxon>Micrococcales</taxon>
        <taxon>Promicromonosporaceae</taxon>
        <taxon>Xylanimonas</taxon>
    </lineage>
</organism>
<keyword evidence="3" id="KW-1185">Reference proteome</keyword>
<protein>
    <submittedName>
        <fullName evidence="2">Uncharacterized protein</fullName>
    </submittedName>
</protein>
<sequence>MWWAIWGVLVVGTLVGAFFLARELWRKGVALARALGEAGAALGAASERIGEAVEQAQEHPVDTSPTIFEDRTVLHERVALLREARAERAEARRARWWGTARGWSLDGWLADRQAARRKR</sequence>
<proteinExistence type="predicted"/>
<keyword evidence="1" id="KW-1133">Transmembrane helix</keyword>
<keyword evidence="1" id="KW-0472">Membrane</keyword>
<dbReference type="eggNOG" id="ENOG50348GS">
    <property type="taxonomic scope" value="Bacteria"/>
</dbReference>
<feature type="transmembrane region" description="Helical" evidence="1">
    <location>
        <begin position="6"/>
        <end position="25"/>
    </location>
</feature>
<dbReference type="AlphaFoldDB" id="D1BSV9"/>
<keyword evidence="1" id="KW-0812">Transmembrane</keyword>
<reference evidence="2 3" key="2">
    <citation type="journal article" date="2010" name="Stand. Genomic Sci.">
        <title>Complete genome sequence of Xylanimonas cellulosilytica type strain (XIL07).</title>
        <authorList>
            <person name="Foster B."/>
            <person name="Pukall R."/>
            <person name="Abt B."/>
            <person name="Nolan M."/>
            <person name="Glavina Del Rio T."/>
            <person name="Chen F."/>
            <person name="Lucas S."/>
            <person name="Tice H."/>
            <person name="Pitluck S."/>
            <person name="Cheng J.-F."/>
            <person name="Chertkov O."/>
            <person name="Brettin T."/>
            <person name="Han C."/>
            <person name="Detter J.C."/>
            <person name="Bruce D."/>
            <person name="Goodwin L."/>
            <person name="Ivanova N."/>
            <person name="Mavromatis K."/>
            <person name="Pati A."/>
            <person name="Mikhailova N."/>
            <person name="Chen A."/>
            <person name="Palaniappan K."/>
            <person name="Land M."/>
            <person name="Hauser L."/>
            <person name="Chang Y.-J."/>
            <person name="Jeffries C.D."/>
            <person name="Chain P."/>
            <person name="Rohde M."/>
            <person name="Goeker M."/>
            <person name="Bristow J."/>
            <person name="Eisen J.A."/>
            <person name="Markowitz V."/>
            <person name="Hugenholtz P."/>
            <person name="Kyrpides N.C."/>
            <person name="Klenk H.-P."/>
            <person name="Lapidus A."/>
        </authorList>
    </citation>
    <scope>NUCLEOTIDE SEQUENCE [LARGE SCALE GENOMIC DNA]</scope>
    <source>
        <strain evidence="3">DSM 15894 / CECT 5975 / LMG 20990 / XIL07</strain>
    </source>
</reference>
<dbReference type="STRING" id="446471.Xcel_1781"/>
<dbReference type="KEGG" id="xce:Xcel_1781"/>
<name>D1BSV9_XYLCX</name>
<evidence type="ECO:0000256" key="1">
    <source>
        <dbReference type="SAM" id="Phobius"/>
    </source>
</evidence>
<accession>D1BSV9</accession>
<gene>
    <name evidence="2" type="ordered locus">Xcel_1781</name>
</gene>
<dbReference type="OrthoDB" id="4828043at2"/>